<organism evidence="2">
    <name type="scientific">Solanum chilense</name>
    <name type="common">Tomato</name>
    <name type="synonym">Lycopersicon chilense</name>
    <dbReference type="NCBI Taxonomy" id="4083"/>
    <lineage>
        <taxon>Eukaryota</taxon>
        <taxon>Viridiplantae</taxon>
        <taxon>Streptophyta</taxon>
        <taxon>Embryophyta</taxon>
        <taxon>Tracheophyta</taxon>
        <taxon>Spermatophyta</taxon>
        <taxon>Magnoliopsida</taxon>
        <taxon>eudicotyledons</taxon>
        <taxon>Gunneridae</taxon>
        <taxon>Pentapetalae</taxon>
        <taxon>asterids</taxon>
        <taxon>lamiids</taxon>
        <taxon>Solanales</taxon>
        <taxon>Solanaceae</taxon>
        <taxon>Solanoideae</taxon>
        <taxon>Solaneae</taxon>
        <taxon>Solanum</taxon>
        <taxon>Solanum subgen. Lycopersicon</taxon>
    </lineage>
</organism>
<feature type="compositionally biased region" description="Basic and acidic residues" evidence="1">
    <location>
        <begin position="1"/>
        <end position="13"/>
    </location>
</feature>
<proteinExistence type="predicted"/>
<feature type="region of interest" description="Disordered" evidence="1">
    <location>
        <begin position="1"/>
        <end position="33"/>
    </location>
</feature>
<dbReference type="EMBL" id="RXGB01001279">
    <property type="protein sequence ID" value="TMW99525.1"/>
    <property type="molecule type" value="Genomic_DNA"/>
</dbReference>
<evidence type="ECO:0008006" key="3">
    <source>
        <dbReference type="Google" id="ProtNLM"/>
    </source>
</evidence>
<evidence type="ECO:0000256" key="1">
    <source>
        <dbReference type="SAM" id="MobiDB-lite"/>
    </source>
</evidence>
<sequence>MNTRRNAERRFEEEITNAEAPPRDDQVPSLEEDANVDQAQVNPPPLMDSNIRSALIHLAQAATAQAQNMKALSNQEIIPRPHQQVTTITSHLRDFTRMNHPTFYGSKVEEEPQEFIDEVYKILFFYRVIH</sequence>
<reference evidence="2" key="1">
    <citation type="submission" date="2019-05" db="EMBL/GenBank/DDBJ databases">
        <title>The de novo reference genome and transcriptome assemblies of the wild tomato species Solanum chilense.</title>
        <authorList>
            <person name="Stam R."/>
            <person name="Nosenko T."/>
            <person name="Hoerger A.C."/>
            <person name="Stephan W."/>
            <person name="Seidel M.A."/>
            <person name="Kuhn J.M.M."/>
            <person name="Haberer G."/>
            <person name="Tellier A."/>
        </authorList>
    </citation>
    <scope>NUCLEOTIDE SEQUENCE</scope>
    <source>
        <tissue evidence="2">Mature leaves</tissue>
    </source>
</reference>
<accession>A0A6N2BY31</accession>
<comment type="caution">
    <text evidence="2">The sequence shown here is derived from an EMBL/GenBank/DDBJ whole genome shotgun (WGS) entry which is preliminary data.</text>
</comment>
<protein>
    <recommendedName>
        <fullName evidence="3">Gag-pol polyprotein</fullName>
    </recommendedName>
</protein>
<gene>
    <name evidence="2" type="ORF">EJD97_002398</name>
</gene>
<dbReference type="AlphaFoldDB" id="A0A6N2BY31"/>
<name>A0A6N2BY31_SOLCI</name>
<evidence type="ECO:0000313" key="2">
    <source>
        <dbReference type="EMBL" id="TMW99525.1"/>
    </source>
</evidence>